<evidence type="ECO:0000313" key="7">
    <source>
        <dbReference type="EMBL" id="CAB4714574.1"/>
    </source>
</evidence>
<evidence type="ECO:0000256" key="5">
    <source>
        <dbReference type="ARBA" id="ARBA00022842"/>
    </source>
</evidence>
<dbReference type="NCBIfam" id="NF010496">
    <property type="entry name" value="PRK13915.1"/>
    <property type="match status" value="1"/>
</dbReference>
<dbReference type="InterPro" id="IPR050256">
    <property type="entry name" value="Glycosyltransferase_2"/>
</dbReference>
<dbReference type="EMBL" id="CAFBMM010000032">
    <property type="protein sequence ID" value="CAB4906354.1"/>
    <property type="molecule type" value="Genomic_DNA"/>
</dbReference>
<dbReference type="PANTHER" id="PTHR48090:SF10">
    <property type="entry name" value="GLUCOSYL-3-PHOSPHOGLYCERATE SYNTHASE"/>
    <property type="match status" value="1"/>
</dbReference>
<evidence type="ECO:0000313" key="9">
    <source>
        <dbReference type="EMBL" id="CAB4991126.1"/>
    </source>
</evidence>
<evidence type="ECO:0000313" key="10">
    <source>
        <dbReference type="EMBL" id="CAB5031564.1"/>
    </source>
</evidence>
<evidence type="ECO:0000256" key="2">
    <source>
        <dbReference type="ARBA" id="ARBA00006739"/>
    </source>
</evidence>
<evidence type="ECO:0000256" key="3">
    <source>
        <dbReference type="ARBA" id="ARBA00022676"/>
    </source>
</evidence>
<name>A0A6J6R5P5_9ZZZZ</name>
<keyword evidence="3" id="KW-0328">Glycosyltransferase</keyword>
<comment type="similarity">
    <text evidence="2">Belongs to the glycosyltransferase 2 family.</text>
</comment>
<gene>
    <name evidence="7" type="ORF">UFOPK2683_00197</name>
    <name evidence="8" type="ORF">UFOPK3605_00791</name>
    <name evidence="9" type="ORF">UFOPK3897_01731</name>
    <name evidence="10" type="ORF">UFOPK4121_01431</name>
</gene>
<dbReference type="Gene3D" id="3.90.550.10">
    <property type="entry name" value="Spore Coat Polysaccharide Biosynthesis Protein SpsA, Chain A"/>
    <property type="match status" value="1"/>
</dbReference>
<dbReference type="EMBL" id="CAFBPQ010000063">
    <property type="protein sequence ID" value="CAB5031564.1"/>
    <property type="molecule type" value="Genomic_DNA"/>
</dbReference>
<accession>A0A6J6R5P5</accession>
<dbReference type="SUPFAM" id="SSF53448">
    <property type="entry name" value="Nucleotide-diphospho-sugar transferases"/>
    <property type="match status" value="1"/>
</dbReference>
<dbReference type="EMBL" id="CAFBOF010000080">
    <property type="protein sequence ID" value="CAB4991126.1"/>
    <property type="molecule type" value="Genomic_DNA"/>
</dbReference>
<comment type="cofactor">
    <cofactor evidence="1">
        <name>Mg(2+)</name>
        <dbReference type="ChEBI" id="CHEBI:18420"/>
    </cofactor>
</comment>
<organism evidence="7">
    <name type="scientific">freshwater metagenome</name>
    <dbReference type="NCBI Taxonomy" id="449393"/>
    <lineage>
        <taxon>unclassified sequences</taxon>
        <taxon>metagenomes</taxon>
        <taxon>ecological metagenomes</taxon>
    </lineage>
</organism>
<dbReference type="EMBL" id="CAEZYK010000006">
    <property type="protein sequence ID" value="CAB4714574.1"/>
    <property type="molecule type" value="Genomic_DNA"/>
</dbReference>
<dbReference type="GO" id="GO:0016757">
    <property type="term" value="F:glycosyltransferase activity"/>
    <property type="evidence" value="ECO:0007669"/>
    <property type="project" value="UniProtKB-KW"/>
</dbReference>
<dbReference type="Pfam" id="PF00535">
    <property type="entry name" value="Glycos_transf_2"/>
    <property type="match status" value="1"/>
</dbReference>
<evidence type="ECO:0000256" key="1">
    <source>
        <dbReference type="ARBA" id="ARBA00001946"/>
    </source>
</evidence>
<dbReference type="AlphaFoldDB" id="A0A6J6R5P5"/>
<keyword evidence="4" id="KW-0808">Transferase</keyword>
<proteinExistence type="inferred from homology"/>
<dbReference type="PANTHER" id="PTHR48090">
    <property type="entry name" value="UNDECAPRENYL-PHOSPHATE 4-DEOXY-4-FORMAMIDO-L-ARABINOSE TRANSFERASE-RELATED"/>
    <property type="match status" value="1"/>
</dbReference>
<sequence length="308" mass="33623">MSAARSSSHPLDPHLLNDLRQELNTTITVCLPAKNEEATVGQIVASVRRNLMEKTGLISEVVVMDDNSTDGTAEAAQWEGAKVFRVSEVLPALPPGTGKGNALWLSLAVTEGDIICWIDADVRNFQPHFVTGLIEPLLRDSAVQLVKGYYRRPLHGEPNGGGRVTELLARPVISALFGELTGIIQPLSGEYAGRRSQLEAIPFVESWGVELGLLIDIAQQSGVDAIAQADLGVREHRNRNLDELGPQAMEVLVTALRRTGLDPERIGTQLARFTADYDPSFVTLETGERPPMNTVKAYQEIRSRSARK</sequence>
<dbReference type="InterPro" id="IPR001173">
    <property type="entry name" value="Glyco_trans_2-like"/>
</dbReference>
<reference evidence="7" key="1">
    <citation type="submission" date="2020-05" db="EMBL/GenBank/DDBJ databases">
        <authorList>
            <person name="Chiriac C."/>
            <person name="Salcher M."/>
            <person name="Ghai R."/>
            <person name="Kavagutti S V."/>
        </authorList>
    </citation>
    <scope>NUCLEOTIDE SEQUENCE</scope>
</reference>
<evidence type="ECO:0000256" key="4">
    <source>
        <dbReference type="ARBA" id="ARBA00022679"/>
    </source>
</evidence>
<evidence type="ECO:0000259" key="6">
    <source>
        <dbReference type="Pfam" id="PF00535"/>
    </source>
</evidence>
<feature type="domain" description="Glycosyltransferase 2-like" evidence="6">
    <location>
        <begin position="28"/>
        <end position="150"/>
    </location>
</feature>
<protein>
    <submittedName>
        <fullName evidence="7">Unannotated protein</fullName>
    </submittedName>
</protein>
<keyword evidence="5" id="KW-0460">Magnesium</keyword>
<evidence type="ECO:0000313" key="8">
    <source>
        <dbReference type="EMBL" id="CAB4906354.1"/>
    </source>
</evidence>
<dbReference type="InterPro" id="IPR029044">
    <property type="entry name" value="Nucleotide-diphossugar_trans"/>
</dbReference>